<organism evidence="1">
    <name type="scientific">Magallana gigas</name>
    <name type="common">Pacific oyster</name>
    <name type="synonym">Crassostrea gigas</name>
    <dbReference type="NCBI Taxonomy" id="29159"/>
    <lineage>
        <taxon>Eukaryota</taxon>
        <taxon>Metazoa</taxon>
        <taxon>Spiralia</taxon>
        <taxon>Lophotrochozoa</taxon>
        <taxon>Mollusca</taxon>
        <taxon>Bivalvia</taxon>
        <taxon>Autobranchia</taxon>
        <taxon>Pteriomorphia</taxon>
        <taxon>Ostreida</taxon>
        <taxon>Ostreoidea</taxon>
        <taxon>Ostreidae</taxon>
        <taxon>Magallana</taxon>
    </lineage>
</organism>
<dbReference type="EMBL" id="JH816288">
    <property type="protein sequence ID" value="EKC20598.1"/>
    <property type="molecule type" value="Genomic_DNA"/>
</dbReference>
<dbReference type="SUPFAM" id="SSF81296">
    <property type="entry name" value="E set domains"/>
    <property type="match status" value="1"/>
</dbReference>
<dbReference type="InterPro" id="IPR013783">
    <property type="entry name" value="Ig-like_fold"/>
</dbReference>
<proteinExistence type="predicted"/>
<dbReference type="InParanoid" id="K1PG92"/>
<evidence type="ECO:0000313" key="1">
    <source>
        <dbReference type="EMBL" id="EKC20598.1"/>
    </source>
</evidence>
<name>K1PG92_MAGGI</name>
<dbReference type="InterPro" id="IPR017868">
    <property type="entry name" value="Filamin/ABP280_repeat-like"/>
</dbReference>
<accession>K1PG92</accession>
<dbReference type="HOGENOM" id="CLU_565314_0_0_1"/>
<sequence length="483" mass="55949">MALSESLKATDEFFLKLEVSHFKQMEAEDQKPISDVDEISSLPDGDPKICNTCVKDPDTTAVLNCDESEEHSSEISTVNLWNLKKCREHQLLNVKTPQKRPSSYPSTKNIDMDDLILRHISEEMDLKSVLFGRLLQRCEEVSNETTKVSEDLTQEINSYFDNYIKAVESHRSQLIQQVRDQSIKQTDYIQGQKSVLSKLQQNVDEAKEFLNTITQDSLDESSHWKQLSKLLLHIRRANVHVRSQEMTFCPEADGPVIDQYQFYGRIVTGRVCPSKCFLNQEGKYLSDFRRLESDTKHQFRFTLYKRRASHTLVLYQWESRFWSHQEQSGKMTKPKEMVNNMDGTWLIEIVPRETGKHELYVTVDGRPIKTKSVLFHVKPSWREHTGRWHCCSGCSRSIGNNEACIYGSSFDDHEYCSHLSATHPGAEHWTCCGKVTRHSECDVAHREKRLSHFGTRLFSRPRPLSSCSVDLRRIHSTIKEVTL</sequence>
<dbReference type="InterPro" id="IPR014756">
    <property type="entry name" value="Ig_E-set"/>
</dbReference>
<dbReference type="AlphaFoldDB" id="K1PG92"/>
<gene>
    <name evidence="1" type="ORF">CGI_10005758</name>
</gene>
<dbReference type="PROSITE" id="PS50194">
    <property type="entry name" value="FILAMIN_REPEAT"/>
    <property type="match status" value="1"/>
</dbReference>
<protein>
    <submittedName>
        <fullName evidence="1">Tripartite motif-containing protein 45</fullName>
    </submittedName>
</protein>
<reference evidence="1" key="1">
    <citation type="journal article" date="2012" name="Nature">
        <title>The oyster genome reveals stress adaptation and complexity of shell formation.</title>
        <authorList>
            <person name="Zhang G."/>
            <person name="Fang X."/>
            <person name="Guo X."/>
            <person name="Li L."/>
            <person name="Luo R."/>
            <person name="Xu F."/>
            <person name="Yang P."/>
            <person name="Zhang L."/>
            <person name="Wang X."/>
            <person name="Qi H."/>
            <person name="Xiong Z."/>
            <person name="Que H."/>
            <person name="Xie Y."/>
            <person name="Holland P.W."/>
            <person name="Paps J."/>
            <person name="Zhu Y."/>
            <person name="Wu F."/>
            <person name="Chen Y."/>
            <person name="Wang J."/>
            <person name="Peng C."/>
            <person name="Meng J."/>
            <person name="Yang L."/>
            <person name="Liu J."/>
            <person name="Wen B."/>
            <person name="Zhang N."/>
            <person name="Huang Z."/>
            <person name="Zhu Q."/>
            <person name="Feng Y."/>
            <person name="Mount A."/>
            <person name="Hedgecock D."/>
            <person name="Xu Z."/>
            <person name="Liu Y."/>
            <person name="Domazet-Loso T."/>
            <person name="Du Y."/>
            <person name="Sun X."/>
            <person name="Zhang S."/>
            <person name="Liu B."/>
            <person name="Cheng P."/>
            <person name="Jiang X."/>
            <person name="Li J."/>
            <person name="Fan D."/>
            <person name="Wang W."/>
            <person name="Fu W."/>
            <person name="Wang T."/>
            <person name="Wang B."/>
            <person name="Zhang J."/>
            <person name="Peng Z."/>
            <person name="Li Y."/>
            <person name="Li N."/>
            <person name="Wang J."/>
            <person name="Chen M."/>
            <person name="He Y."/>
            <person name="Tan F."/>
            <person name="Song X."/>
            <person name="Zheng Q."/>
            <person name="Huang R."/>
            <person name="Yang H."/>
            <person name="Du X."/>
            <person name="Chen L."/>
            <person name="Yang M."/>
            <person name="Gaffney P.M."/>
            <person name="Wang S."/>
            <person name="Luo L."/>
            <person name="She Z."/>
            <person name="Ming Y."/>
            <person name="Huang W."/>
            <person name="Zhang S."/>
            <person name="Huang B."/>
            <person name="Zhang Y."/>
            <person name="Qu T."/>
            <person name="Ni P."/>
            <person name="Miao G."/>
            <person name="Wang J."/>
            <person name="Wang Q."/>
            <person name="Steinberg C.E."/>
            <person name="Wang H."/>
            <person name="Li N."/>
            <person name="Qian L."/>
            <person name="Zhang G."/>
            <person name="Li Y."/>
            <person name="Yang H."/>
            <person name="Liu X."/>
            <person name="Wang J."/>
            <person name="Yin Y."/>
            <person name="Wang J."/>
        </authorList>
    </citation>
    <scope>NUCLEOTIDE SEQUENCE [LARGE SCALE GENOMIC DNA]</scope>
    <source>
        <strain evidence="1">05x7-T-G4-1.051#20</strain>
    </source>
</reference>
<dbReference type="Gene3D" id="2.60.40.10">
    <property type="entry name" value="Immunoglobulins"/>
    <property type="match status" value="1"/>
</dbReference>